<dbReference type="EMBL" id="KV417519">
    <property type="protein sequence ID" value="KZP25717.1"/>
    <property type="molecule type" value="Genomic_DNA"/>
</dbReference>
<dbReference type="OrthoDB" id="412006at2759"/>
<accession>A0A166P524</accession>
<sequence>IDSNAQKATALADAFFPPLPTYELVPPDTQYPEPLTAAPYLSRDRILQTIKKLKPYKAPGPDGIPNIILKKCADILIEHLYFTFRAIRELNVYHHRWLITLTLVLRKQEKTKYDTASAHRPIGLCDTISKLHATATADDIIYIAETNDMLPPGQFGG</sequence>
<evidence type="ECO:0000313" key="1">
    <source>
        <dbReference type="EMBL" id="KZP25717.1"/>
    </source>
</evidence>
<dbReference type="Proteomes" id="UP000076532">
    <property type="component" value="Unassembled WGS sequence"/>
</dbReference>
<reference evidence="1 2" key="1">
    <citation type="journal article" date="2016" name="Mol. Biol. Evol.">
        <title>Comparative Genomics of Early-Diverging Mushroom-Forming Fungi Provides Insights into the Origins of Lignocellulose Decay Capabilities.</title>
        <authorList>
            <person name="Nagy L.G."/>
            <person name="Riley R."/>
            <person name="Tritt A."/>
            <person name="Adam C."/>
            <person name="Daum C."/>
            <person name="Floudas D."/>
            <person name="Sun H."/>
            <person name="Yadav J.S."/>
            <person name="Pangilinan J."/>
            <person name="Larsson K.H."/>
            <person name="Matsuura K."/>
            <person name="Barry K."/>
            <person name="Labutti K."/>
            <person name="Kuo R."/>
            <person name="Ohm R.A."/>
            <person name="Bhattacharya S.S."/>
            <person name="Shirouzu T."/>
            <person name="Yoshinaga Y."/>
            <person name="Martin F.M."/>
            <person name="Grigoriev I.V."/>
            <person name="Hibbett D.S."/>
        </authorList>
    </citation>
    <scope>NUCLEOTIDE SEQUENCE [LARGE SCALE GENOMIC DNA]</scope>
    <source>
        <strain evidence="1 2">CBS 109695</strain>
    </source>
</reference>
<keyword evidence="2" id="KW-1185">Reference proteome</keyword>
<protein>
    <recommendedName>
        <fullName evidence="3">Reverse transcriptase domain-containing protein</fullName>
    </recommendedName>
</protein>
<name>A0A166P524_9AGAM</name>
<proteinExistence type="predicted"/>
<feature type="non-terminal residue" evidence="1">
    <location>
        <position position="157"/>
    </location>
</feature>
<organism evidence="1 2">
    <name type="scientific">Athelia psychrophila</name>
    <dbReference type="NCBI Taxonomy" id="1759441"/>
    <lineage>
        <taxon>Eukaryota</taxon>
        <taxon>Fungi</taxon>
        <taxon>Dikarya</taxon>
        <taxon>Basidiomycota</taxon>
        <taxon>Agaricomycotina</taxon>
        <taxon>Agaricomycetes</taxon>
        <taxon>Agaricomycetidae</taxon>
        <taxon>Atheliales</taxon>
        <taxon>Atheliaceae</taxon>
        <taxon>Athelia</taxon>
    </lineage>
</organism>
<feature type="non-terminal residue" evidence="1">
    <location>
        <position position="1"/>
    </location>
</feature>
<gene>
    <name evidence="1" type="ORF">FIBSPDRAFT_661424</name>
</gene>
<evidence type="ECO:0008006" key="3">
    <source>
        <dbReference type="Google" id="ProtNLM"/>
    </source>
</evidence>
<dbReference type="STRING" id="436010.A0A166P524"/>
<dbReference type="AlphaFoldDB" id="A0A166P524"/>
<evidence type="ECO:0000313" key="2">
    <source>
        <dbReference type="Proteomes" id="UP000076532"/>
    </source>
</evidence>